<dbReference type="Proteomes" id="UP000664521">
    <property type="component" value="Unassembled WGS sequence"/>
</dbReference>
<gene>
    <name evidence="1" type="ORF">HETSPECPRED_001555</name>
</gene>
<reference evidence="1" key="1">
    <citation type="submission" date="2021-03" db="EMBL/GenBank/DDBJ databases">
        <authorList>
            <person name="Tagirdzhanova G."/>
        </authorList>
    </citation>
    <scope>NUCLEOTIDE SEQUENCE</scope>
</reference>
<dbReference type="InterPro" id="IPR029063">
    <property type="entry name" value="SAM-dependent_MTases_sf"/>
</dbReference>
<sequence length="390" mass="42516">MASDLGAHLEASAEANNVPSDQYLQQLLQQCPDTASATSELKRLSEHAFDSSTYQETQLAPETRFAQYIDRRSQGEPLEYILGSTPWAGLDILCRSGTLIPRESSEIVASNFARTLAQLQSEGVTKPAVPVRIADIGTGTGCVSLLLHKSLHPPDSTAPSGQSLEILGGDISSDCLKLASDNLEQAVRVGAVSSSARDDISFQFLDMIKLGEAVSQLDKHITPSTIKTSDATSMSFLDHKWDAMISYPPCVPAADFLPGGRVPYSDRTYQPKVAIVPPVLADGAMQELEVDPADVFFYILLKVALKAEIKVTVLEVCEGPQATRVRKLAARLMPSDAWIERWRDEMVFAGDGLAESDLVDVNDDAVRGRAVVMWTGDWAEWRRKNPRNVA</sequence>
<dbReference type="Gene3D" id="1.10.8.10">
    <property type="entry name" value="DNA helicase RuvA subunit, C-terminal domain"/>
    <property type="match status" value="1"/>
</dbReference>
<name>A0A8H3PFM5_9LECA</name>
<evidence type="ECO:0000313" key="2">
    <source>
        <dbReference type="Proteomes" id="UP000664521"/>
    </source>
</evidence>
<keyword evidence="2" id="KW-1185">Reference proteome</keyword>
<protein>
    <recommendedName>
        <fullName evidence="3">Methyltransferase domain-containing protein</fullName>
    </recommendedName>
</protein>
<proteinExistence type="predicted"/>
<dbReference type="Gene3D" id="3.40.50.150">
    <property type="entry name" value="Vaccinia Virus protein VP39"/>
    <property type="match status" value="1"/>
</dbReference>
<dbReference type="PANTHER" id="PTHR18895">
    <property type="entry name" value="HEMK METHYLTRANSFERASE"/>
    <property type="match status" value="1"/>
</dbReference>
<comment type="caution">
    <text evidence="1">The sequence shown here is derived from an EMBL/GenBank/DDBJ whole genome shotgun (WGS) entry which is preliminary data.</text>
</comment>
<dbReference type="AlphaFoldDB" id="A0A8H3PFM5"/>
<dbReference type="EMBL" id="CAJPDS010000129">
    <property type="protein sequence ID" value="CAF9939335.1"/>
    <property type="molecule type" value="Genomic_DNA"/>
</dbReference>
<dbReference type="PANTHER" id="PTHR18895:SF74">
    <property type="entry name" value="MTRF1L RELEASE FACTOR GLUTAMINE METHYLTRANSFERASE"/>
    <property type="match status" value="1"/>
</dbReference>
<evidence type="ECO:0000313" key="1">
    <source>
        <dbReference type="EMBL" id="CAF9939335.1"/>
    </source>
</evidence>
<dbReference type="GO" id="GO:0005739">
    <property type="term" value="C:mitochondrion"/>
    <property type="evidence" value="ECO:0007669"/>
    <property type="project" value="TreeGrafter"/>
</dbReference>
<evidence type="ECO:0008006" key="3">
    <source>
        <dbReference type="Google" id="ProtNLM"/>
    </source>
</evidence>
<dbReference type="SUPFAM" id="SSF53335">
    <property type="entry name" value="S-adenosyl-L-methionine-dependent methyltransferases"/>
    <property type="match status" value="1"/>
</dbReference>
<organism evidence="1 2">
    <name type="scientific">Heterodermia speciosa</name>
    <dbReference type="NCBI Taxonomy" id="116794"/>
    <lineage>
        <taxon>Eukaryota</taxon>
        <taxon>Fungi</taxon>
        <taxon>Dikarya</taxon>
        <taxon>Ascomycota</taxon>
        <taxon>Pezizomycotina</taxon>
        <taxon>Lecanoromycetes</taxon>
        <taxon>OSLEUM clade</taxon>
        <taxon>Lecanoromycetidae</taxon>
        <taxon>Caliciales</taxon>
        <taxon>Physciaceae</taxon>
        <taxon>Heterodermia</taxon>
    </lineage>
</organism>
<dbReference type="InterPro" id="IPR050320">
    <property type="entry name" value="N5-glutamine_MTase"/>
</dbReference>
<dbReference type="OrthoDB" id="269872at2759"/>
<accession>A0A8H3PFM5</accession>